<proteinExistence type="predicted"/>
<dbReference type="InParanoid" id="J0WQ69"/>
<organism evidence="2 3">
    <name type="scientific">Auricularia subglabra (strain TFB-10046 / SS5)</name>
    <name type="common">White-rot fungus</name>
    <name type="synonym">Auricularia delicata (strain TFB10046)</name>
    <dbReference type="NCBI Taxonomy" id="717982"/>
    <lineage>
        <taxon>Eukaryota</taxon>
        <taxon>Fungi</taxon>
        <taxon>Dikarya</taxon>
        <taxon>Basidiomycota</taxon>
        <taxon>Agaricomycotina</taxon>
        <taxon>Agaricomycetes</taxon>
        <taxon>Auriculariales</taxon>
        <taxon>Auriculariaceae</taxon>
        <taxon>Auricularia</taxon>
    </lineage>
</organism>
<reference evidence="3" key="1">
    <citation type="journal article" date="2012" name="Science">
        <title>The Paleozoic origin of enzymatic lignin decomposition reconstructed from 31 fungal genomes.</title>
        <authorList>
            <person name="Floudas D."/>
            <person name="Binder M."/>
            <person name="Riley R."/>
            <person name="Barry K."/>
            <person name="Blanchette R.A."/>
            <person name="Henrissat B."/>
            <person name="Martinez A.T."/>
            <person name="Otillar R."/>
            <person name="Spatafora J.W."/>
            <person name="Yadav J.S."/>
            <person name="Aerts A."/>
            <person name="Benoit I."/>
            <person name="Boyd A."/>
            <person name="Carlson A."/>
            <person name="Copeland A."/>
            <person name="Coutinho P.M."/>
            <person name="de Vries R.P."/>
            <person name="Ferreira P."/>
            <person name="Findley K."/>
            <person name="Foster B."/>
            <person name="Gaskell J."/>
            <person name="Glotzer D."/>
            <person name="Gorecki P."/>
            <person name="Heitman J."/>
            <person name="Hesse C."/>
            <person name="Hori C."/>
            <person name="Igarashi K."/>
            <person name="Jurgens J.A."/>
            <person name="Kallen N."/>
            <person name="Kersten P."/>
            <person name="Kohler A."/>
            <person name="Kuees U."/>
            <person name="Kumar T.K.A."/>
            <person name="Kuo A."/>
            <person name="LaButti K."/>
            <person name="Larrondo L.F."/>
            <person name="Lindquist E."/>
            <person name="Ling A."/>
            <person name="Lombard V."/>
            <person name="Lucas S."/>
            <person name="Lundell T."/>
            <person name="Martin R."/>
            <person name="McLaughlin D.J."/>
            <person name="Morgenstern I."/>
            <person name="Morin E."/>
            <person name="Murat C."/>
            <person name="Nagy L.G."/>
            <person name="Nolan M."/>
            <person name="Ohm R.A."/>
            <person name="Patyshakuliyeva A."/>
            <person name="Rokas A."/>
            <person name="Ruiz-Duenas F.J."/>
            <person name="Sabat G."/>
            <person name="Salamov A."/>
            <person name="Samejima M."/>
            <person name="Schmutz J."/>
            <person name="Slot J.C."/>
            <person name="St John F."/>
            <person name="Stenlid J."/>
            <person name="Sun H."/>
            <person name="Sun S."/>
            <person name="Syed K."/>
            <person name="Tsang A."/>
            <person name="Wiebenga A."/>
            <person name="Young D."/>
            <person name="Pisabarro A."/>
            <person name="Eastwood D.C."/>
            <person name="Martin F."/>
            <person name="Cullen D."/>
            <person name="Grigoriev I.V."/>
            <person name="Hibbett D.S."/>
        </authorList>
    </citation>
    <scope>NUCLEOTIDE SEQUENCE [LARGE SCALE GENOMIC DNA]</scope>
    <source>
        <strain evidence="3">TFB10046</strain>
    </source>
</reference>
<dbReference type="eggNOG" id="KOG3276">
    <property type="taxonomic scope" value="Eukaryota"/>
</dbReference>
<keyword evidence="1" id="KW-0732">Signal</keyword>
<dbReference type="Proteomes" id="UP000006514">
    <property type="component" value="Unassembled WGS sequence"/>
</dbReference>
<sequence length="207" mass="22514">MLQRAQSLLLAAAFTLALTFCCTLASALGVNQSSEPLVLGPPSVCPVRPAFFNASTVDECRNPIPHTCSFYSECAEAELSCGERGYPLAYGLHYCTLFQQQLDNFTPAGRAWVLRTMTCLQHALVPVVPELAANLPAEADCGHPWTVACDNLHSIAFASHPGCYVDSGICELKDWHDYALILHIVGFMNVLSVQAVQTGLACVRRWL</sequence>
<evidence type="ECO:0000313" key="2">
    <source>
        <dbReference type="EMBL" id="EJD34605.1"/>
    </source>
</evidence>
<name>J0WQ69_AURST</name>
<evidence type="ECO:0000313" key="3">
    <source>
        <dbReference type="Proteomes" id="UP000006514"/>
    </source>
</evidence>
<evidence type="ECO:0000256" key="1">
    <source>
        <dbReference type="SAM" id="SignalP"/>
    </source>
</evidence>
<dbReference type="EMBL" id="JH687933">
    <property type="protein sequence ID" value="EJD34605.1"/>
    <property type="molecule type" value="Genomic_DNA"/>
</dbReference>
<protein>
    <recommendedName>
        <fullName evidence="4">Extracellular membrane protein CFEM domain-containing protein</fullName>
    </recommendedName>
</protein>
<keyword evidence="3" id="KW-1185">Reference proteome</keyword>
<dbReference type="AlphaFoldDB" id="J0WQ69"/>
<dbReference type="OrthoDB" id="2251794at2759"/>
<feature type="signal peptide" evidence="1">
    <location>
        <begin position="1"/>
        <end position="27"/>
    </location>
</feature>
<gene>
    <name evidence="2" type="ORF">AURDEDRAFT_176355</name>
</gene>
<dbReference type="KEGG" id="adl:AURDEDRAFT_176355"/>
<feature type="chain" id="PRO_5003740713" description="Extracellular membrane protein CFEM domain-containing protein" evidence="1">
    <location>
        <begin position="28"/>
        <end position="207"/>
    </location>
</feature>
<accession>J0WQ69</accession>
<evidence type="ECO:0008006" key="4">
    <source>
        <dbReference type="Google" id="ProtNLM"/>
    </source>
</evidence>